<dbReference type="AlphaFoldDB" id="A0A376BZY4"/>
<dbReference type="Proteomes" id="UP000255515">
    <property type="component" value="Unassembled WGS sequence"/>
</dbReference>
<evidence type="ECO:0008006" key="4">
    <source>
        <dbReference type="Google" id="ProtNLM"/>
    </source>
</evidence>
<accession>A0A376BZY4</accession>
<sequence length="198" mass="22263">MKKILTLVCALMLSFAMAQETKNMDKAQEEAIVAVMQESASEKRNDIVLNPIALILGVVNVSYEHHINKDSGIGVSTIFILDDYVVGNTSYWHILPHYRYYFGKKWARGFFLEGFTGVIGQKYETIAYYGHYDYGLYFPNIYHTKNETNFGFGVGFGGKWETKGNILFEASLGIGRRLGSNLGEPIFAKGMLGVGIRF</sequence>
<proteinExistence type="predicted"/>
<gene>
    <name evidence="2" type="ORF">NCTC11661_00760</name>
</gene>
<evidence type="ECO:0000256" key="1">
    <source>
        <dbReference type="SAM" id="SignalP"/>
    </source>
</evidence>
<reference evidence="2 3" key="1">
    <citation type="submission" date="2018-06" db="EMBL/GenBank/DDBJ databases">
        <authorList>
            <consortium name="Pathogen Informatics"/>
            <person name="Doyle S."/>
        </authorList>
    </citation>
    <scope>NUCLEOTIDE SEQUENCE [LARGE SCALE GENOMIC DNA]</scope>
    <source>
        <strain evidence="2 3">NCTC11661</strain>
    </source>
</reference>
<protein>
    <recommendedName>
        <fullName evidence="4">DUF3575 domain-containing protein</fullName>
    </recommendedName>
</protein>
<evidence type="ECO:0000313" key="3">
    <source>
        <dbReference type="Proteomes" id="UP000255515"/>
    </source>
</evidence>
<dbReference type="RefSeq" id="WP_002686489.1">
    <property type="nucleotide sequence ID" value="NZ_UFTJ01000001.1"/>
</dbReference>
<dbReference type="EMBL" id="UFTJ01000001">
    <property type="protein sequence ID" value="SSZ47097.1"/>
    <property type="molecule type" value="Genomic_DNA"/>
</dbReference>
<keyword evidence="1" id="KW-0732">Signal</keyword>
<name>A0A376BZY4_9FLAO</name>
<feature type="signal peptide" evidence="1">
    <location>
        <begin position="1"/>
        <end position="18"/>
    </location>
</feature>
<evidence type="ECO:0000313" key="2">
    <source>
        <dbReference type="EMBL" id="SSZ47097.1"/>
    </source>
</evidence>
<organism evidence="2 3">
    <name type="scientific">Bergeyella zoohelcum</name>
    <dbReference type="NCBI Taxonomy" id="1015"/>
    <lineage>
        <taxon>Bacteria</taxon>
        <taxon>Pseudomonadati</taxon>
        <taxon>Bacteroidota</taxon>
        <taxon>Flavobacteriia</taxon>
        <taxon>Flavobacteriales</taxon>
        <taxon>Weeksellaceae</taxon>
        <taxon>Bergeyella</taxon>
    </lineage>
</organism>
<feature type="chain" id="PRO_5016845040" description="DUF3575 domain-containing protein" evidence="1">
    <location>
        <begin position="19"/>
        <end position="198"/>
    </location>
</feature>